<keyword evidence="7" id="KW-1185">Reference proteome</keyword>
<comment type="caution">
    <text evidence="4">Lacks conserved residue(s) required for the propagation of feature annotation.</text>
</comment>
<dbReference type="EMBL" id="JADQTO010000023">
    <property type="protein sequence ID" value="MBG0566820.1"/>
    <property type="molecule type" value="Genomic_DNA"/>
</dbReference>
<dbReference type="PANTHER" id="PTHR43617:SF31">
    <property type="entry name" value="MYCOTHIOL ACETYLTRANSFERASE"/>
    <property type="match status" value="1"/>
</dbReference>
<dbReference type="PANTHER" id="PTHR43617">
    <property type="entry name" value="L-AMINO ACID N-ACETYLTRANSFERASE"/>
    <property type="match status" value="1"/>
</dbReference>
<dbReference type="PROSITE" id="PS51186">
    <property type="entry name" value="GNAT"/>
    <property type="match status" value="2"/>
</dbReference>
<comment type="function">
    <text evidence="4">Catalyzes the transfer of acetyl from acetyl-CoA to desacetylmycothiol (Cys-GlcN-Ins) to form mycothiol.</text>
</comment>
<feature type="binding site" evidence="4">
    <location>
        <position position="182"/>
    </location>
    <ligand>
        <name>1D-myo-inositol 2-(L-cysteinylamino)-2-deoxy-alpha-D-glucopyranoside</name>
        <dbReference type="ChEBI" id="CHEBI:58887"/>
    </ligand>
</feature>
<dbReference type="GO" id="GO:0035447">
    <property type="term" value="F:mycothiol synthase activity"/>
    <property type="evidence" value="ECO:0007669"/>
    <property type="project" value="UniProtKB-UniRule"/>
</dbReference>
<evidence type="ECO:0000259" key="5">
    <source>
        <dbReference type="PROSITE" id="PS51186"/>
    </source>
</evidence>
<protein>
    <recommendedName>
        <fullName evidence="4">Mycothiol acetyltransferase</fullName>
        <shortName evidence="4">MSH acetyltransferase</shortName>
        <ecNumber evidence="4">2.3.1.189</ecNumber>
    </recommendedName>
    <alternativeName>
        <fullName evidence="4">Mycothiol synthase</fullName>
    </alternativeName>
</protein>
<dbReference type="InterPro" id="IPR016181">
    <property type="entry name" value="Acyl_CoA_acyltransferase"/>
</dbReference>
<dbReference type="InterPro" id="IPR017813">
    <property type="entry name" value="Mycothiol_AcTrfase"/>
</dbReference>
<evidence type="ECO:0000256" key="1">
    <source>
        <dbReference type="ARBA" id="ARBA00022679"/>
    </source>
</evidence>
<dbReference type="Proteomes" id="UP000598146">
    <property type="component" value="Unassembled WGS sequence"/>
</dbReference>
<keyword evidence="2 4" id="KW-0677">Repeat</keyword>
<keyword evidence="3 4" id="KW-0012">Acyltransferase</keyword>
<sequence length="302" mass="32559">MTMRQPVRAADRLSASEVDDVLALAAAAAEVDGVYPLSEDVVLRVRAGVPSPGRHLLSYAGDRLAGYAFLAAADPDDAEGPAGELAVHPHFRRQGHGTALLAAAGTGPMRFWAHGDDPGAAVFAERNGFARARVLWQMRRSLLKPLPDVPLPDGVTVRVFNPDSDEQRWLDVNARAFAHHPEQGRWTLDDLRTREAEPWFDPAGFLLAVDVADTLLGFHWTKVHPAAGDDPAIGEIYVLGVDPAGHRHGLGAALSVAGLRHLADAGLTVSNLYVDESNAGAVALYRRLGFEIYKTDVSYQRS</sequence>
<dbReference type="Pfam" id="PF13508">
    <property type="entry name" value="Acetyltransf_7"/>
    <property type="match status" value="1"/>
</dbReference>
<keyword evidence="1 4" id="KW-0808">Transferase</keyword>
<organism evidence="6 7">
    <name type="scientific">Actinoplanes aureus</name>
    <dbReference type="NCBI Taxonomy" id="2792083"/>
    <lineage>
        <taxon>Bacteria</taxon>
        <taxon>Bacillati</taxon>
        <taxon>Actinomycetota</taxon>
        <taxon>Actinomycetes</taxon>
        <taxon>Micromonosporales</taxon>
        <taxon>Micromonosporaceae</taxon>
        <taxon>Actinoplanes</taxon>
    </lineage>
</organism>
<dbReference type="NCBIfam" id="TIGR03448">
    <property type="entry name" value="mycothiol_MshD"/>
    <property type="match status" value="1"/>
</dbReference>
<evidence type="ECO:0000256" key="3">
    <source>
        <dbReference type="ARBA" id="ARBA00023315"/>
    </source>
</evidence>
<feature type="binding site" evidence="4">
    <location>
        <begin position="93"/>
        <end position="98"/>
    </location>
    <ligand>
        <name>acetyl-CoA</name>
        <dbReference type="ChEBI" id="CHEBI:57288"/>
        <label>1</label>
    </ligand>
</feature>
<evidence type="ECO:0000256" key="2">
    <source>
        <dbReference type="ARBA" id="ARBA00022737"/>
    </source>
</evidence>
<dbReference type="InterPro" id="IPR050276">
    <property type="entry name" value="MshD_Acetyltransferase"/>
</dbReference>
<dbReference type="AlphaFoldDB" id="A0A931G1A9"/>
<feature type="binding site" evidence="4">
    <location>
        <begin position="85"/>
        <end position="87"/>
    </location>
    <ligand>
        <name>acetyl-CoA</name>
        <dbReference type="ChEBI" id="CHEBI:57288"/>
        <label>1</label>
    </ligand>
</feature>
<dbReference type="HAMAP" id="MF_01698">
    <property type="entry name" value="MshD"/>
    <property type="match status" value="1"/>
</dbReference>
<reference evidence="6" key="1">
    <citation type="submission" date="2020-11" db="EMBL/GenBank/DDBJ databases">
        <title>Isolation and identification of active actinomycetes.</title>
        <authorList>
            <person name="Sun X."/>
        </authorList>
    </citation>
    <scope>NUCLEOTIDE SEQUENCE</scope>
    <source>
        <strain evidence="6">NEAU-A11</strain>
    </source>
</reference>
<proteinExistence type="inferred from homology"/>
<feature type="domain" description="N-acetyltransferase" evidence="5">
    <location>
        <begin position="155"/>
        <end position="302"/>
    </location>
</feature>
<evidence type="ECO:0000313" key="6">
    <source>
        <dbReference type="EMBL" id="MBG0566820.1"/>
    </source>
</evidence>
<name>A0A931G1A9_9ACTN</name>
<comment type="similarity">
    <text evidence="4">Belongs to the acetyltransferase family. MshD subfamily.</text>
</comment>
<dbReference type="Gene3D" id="3.40.630.30">
    <property type="match status" value="1"/>
</dbReference>
<dbReference type="InterPro" id="IPR000182">
    <property type="entry name" value="GNAT_dom"/>
</dbReference>
<dbReference type="RefSeq" id="WP_196418597.1">
    <property type="nucleotide sequence ID" value="NZ_JADQTO010000023.1"/>
</dbReference>
<accession>A0A931G1A9</accession>
<feature type="binding site" evidence="4">
    <location>
        <begin position="239"/>
        <end position="241"/>
    </location>
    <ligand>
        <name>acetyl-CoA</name>
        <dbReference type="ChEBI" id="CHEBI:57288"/>
        <label>2</label>
    </ligand>
</feature>
<dbReference type="PIRSF" id="PIRSF021524">
    <property type="entry name" value="MSH_acetyltransferase"/>
    <property type="match status" value="1"/>
</dbReference>
<evidence type="ECO:0000256" key="4">
    <source>
        <dbReference type="HAMAP-Rule" id="MF_01698"/>
    </source>
</evidence>
<dbReference type="EC" id="2.3.1.189" evidence="4"/>
<comment type="caution">
    <text evidence="6">The sequence shown here is derived from an EMBL/GenBank/DDBJ whole genome shotgun (WGS) entry which is preliminary data.</text>
</comment>
<dbReference type="SUPFAM" id="SSF55729">
    <property type="entry name" value="Acyl-CoA N-acyltransferases (Nat)"/>
    <property type="match status" value="1"/>
</dbReference>
<evidence type="ECO:0000313" key="7">
    <source>
        <dbReference type="Proteomes" id="UP000598146"/>
    </source>
</evidence>
<feature type="binding site" evidence="4">
    <location>
        <position position="235"/>
    </location>
    <ligand>
        <name>1D-myo-inositol 2-(L-cysteinylamino)-2-deoxy-alpha-D-glucopyranoside</name>
        <dbReference type="ChEBI" id="CHEBI:58887"/>
    </ligand>
</feature>
<feature type="binding site" evidence="4">
    <location>
        <position position="222"/>
    </location>
    <ligand>
        <name>1D-myo-inositol 2-(L-cysteinylamino)-2-deoxy-alpha-D-glucopyranoside</name>
        <dbReference type="ChEBI" id="CHEBI:58887"/>
    </ligand>
</feature>
<dbReference type="Pfam" id="PF00583">
    <property type="entry name" value="Acetyltransf_1"/>
    <property type="match status" value="1"/>
</dbReference>
<feature type="domain" description="N-acetyltransferase" evidence="5">
    <location>
        <begin position="5"/>
        <end position="147"/>
    </location>
</feature>
<feature type="binding site" evidence="4">
    <location>
        <position position="273"/>
    </location>
    <ligand>
        <name>1D-myo-inositol 2-(L-cysteinylamino)-2-deoxy-alpha-D-glucopyranoside</name>
        <dbReference type="ChEBI" id="CHEBI:58887"/>
    </ligand>
</feature>
<comment type="catalytic activity">
    <reaction evidence="4">
        <text>1D-myo-inositol 2-(L-cysteinylamino)-2-deoxy-alpha-D-glucopyranoside + acetyl-CoA = mycothiol + CoA + H(+)</text>
        <dbReference type="Rhea" id="RHEA:26172"/>
        <dbReference type="ChEBI" id="CHEBI:15378"/>
        <dbReference type="ChEBI" id="CHEBI:16768"/>
        <dbReference type="ChEBI" id="CHEBI:57287"/>
        <dbReference type="ChEBI" id="CHEBI:57288"/>
        <dbReference type="ChEBI" id="CHEBI:58887"/>
        <dbReference type="EC" id="2.3.1.189"/>
    </reaction>
</comment>
<gene>
    <name evidence="4 6" type="primary">mshD</name>
    <name evidence="6" type="ORF">I4J89_35775</name>
</gene>
<feature type="binding site" evidence="4">
    <location>
        <position position="39"/>
    </location>
    <ligand>
        <name>1D-myo-inositol 2-(L-cysteinylamino)-2-deoxy-alpha-D-glucopyranoside</name>
        <dbReference type="ChEBI" id="CHEBI:58887"/>
    </ligand>
</feature>
<comment type="subunit">
    <text evidence="4">Monomer.</text>
</comment>
<dbReference type="GO" id="GO:0010125">
    <property type="term" value="P:mycothiol biosynthetic process"/>
    <property type="evidence" value="ECO:0007669"/>
    <property type="project" value="UniProtKB-UniRule"/>
</dbReference>
<dbReference type="GO" id="GO:0008999">
    <property type="term" value="F:protein-N-terminal-alanine acetyltransferase activity"/>
    <property type="evidence" value="ECO:0007669"/>
    <property type="project" value="TreeGrafter"/>
</dbReference>
<dbReference type="CDD" id="cd04301">
    <property type="entry name" value="NAT_SF"/>
    <property type="match status" value="1"/>
</dbReference>